<dbReference type="KEGG" id="osn:115211031"/>
<evidence type="ECO:0000256" key="4">
    <source>
        <dbReference type="ARBA" id="ARBA00022782"/>
    </source>
</evidence>
<evidence type="ECO:0000256" key="3">
    <source>
        <dbReference type="ARBA" id="ARBA00022553"/>
    </source>
</evidence>
<feature type="region of interest" description="Disordered" evidence="10">
    <location>
        <begin position="384"/>
        <end position="451"/>
    </location>
</feature>
<name>A0A6P7SBP2_9MOLL</name>
<dbReference type="PRINTS" id="PR00404">
    <property type="entry name" value="MADSDOMAIN"/>
</dbReference>
<feature type="compositionally biased region" description="Low complexity" evidence="10">
    <location>
        <begin position="351"/>
        <end position="364"/>
    </location>
</feature>
<keyword evidence="9" id="KW-0539">Nucleus</keyword>
<reference evidence="13 14" key="1">
    <citation type="submission" date="2025-08" db="UniProtKB">
        <authorList>
            <consortium name="RefSeq"/>
        </authorList>
    </citation>
    <scope>IDENTIFICATION</scope>
</reference>
<dbReference type="PROSITE" id="PS00350">
    <property type="entry name" value="MADS_BOX_1"/>
    <property type="match status" value="1"/>
</dbReference>
<comment type="subcellular location">
    <subcellularLocation>
        <location evidence="1">Nucleus</location>
    </subcellularLocation>
</comment>
<dbReference type="GO" id="GO:0000978">
    <property type="term" value="F:RNA polymerase II cis-regulatory region sequence-specific DNA binding"/>
    <property type="evidence" value="ECO:0007669"/>
    <property type="project" value="TreeGrafter"/>
</dbReference>
<evidence type="ECO:0000256" key="6">
    <source>
        <dbReference type="ARBA" id="ARBA00023125"/>
    </source>
</evidence>
<dbReference type="AlphaFoldDB" id="A0A6P7SBP2"/>
<evidence type="ECO:0000256" key="1">
    <source>
        <dbReference type="ARBA" id="ARBA00004123"/>
    </source>
</evidence>
<feature type="compositionally biased region" description="Polar residues" evidence="10">
    <location>
        <begin position="394"/>
        <end position="412"/>
    </location>
</feature>
<dbReference type="CDD" id="cd00265">
    <property type="entry name" value="MADS_MEF2_like"/>
    <property type="match status" value="1"/>
</dbReference>
<dbReference type="GO" id="GO:0046983">
    <property type="term" value="F:protein dimerization activity"/>
    <property type="evidence" value="ECO:0007669"/>
    <property type="project" value="InterPro"/>
</dbReference>
<dbReference type="PROSITE" id="PS50066">
    <property type="entry name" value="MADS_BOX_2"/>
    <property type="match status" value="1"/>
</dbReference>
<dbReference type="SMART" id="SM00432">
    <property type="entry name" value="MADS"/>
    <property type="match status" value="1"/>
</dbReference>
<keyword evidence="7" id="KW-0010">Activator</keyword>
<dbReference type="PANTHER" id="PTHR11945">
    <property type="entry name" value="MADS BOX PROTEIN"/>
    <property type="match status" value="1"/>
</dbReference>
<proteinExistence type="predicted"/>
<evidence type="ECO:0000313" key="13">
    <source>
        <dbReference type="RefSeq" id="XP_029635742.1"/>
    </source>
</evidence>
<dbReference type="RefSeq" id="XP_029635742.1">
    <property type="nucleotide sequence ID" value="XM_029779882.2"/>
</dbReference>
<keyword evidence="6" id="KW-0238">DNA-binding</keyword>
<feature type="compositionally biased region" description="Polar residues" evidence="10">
    <location>
        <begin position="203"/>
        <end position="251"/>
    </location>
</feature>
<dbReference type="InterPro" id="IPR033896">
    <property type="entry name" value="MEF2-like_N"/>
</dbReference>
<evidence type="ECO:0000256" key="7">
    <source>
        <dbReference type="ARBA" id="ARBA00023159"/>
    </source>
</evidence>
<dbReference type="GO" id="GO:0007507">
    <property type="term" value="P:heart development"/>
    <property type="evidence" value="ECO:0007669"/>
    <property type="project" value="UniProtKB-ARBA"/>
</dbReference>
<evidence type="ECO:0000313" key="14">
    <source>
        <dbReference type="RefSeq" id="XP_036358138.1"/>
    </source>
</evidence>
<gene>
    <name evidence="13 14" type="primary">LOC115211031</name>
</gene>
<protein>
    <submittedName>
        <fullName evidence="13 14">Myocyte-specific enhancer factor 2C isoform X1</fullName>
    </submittedName>
</protein>
<dbReference type="PANTHER" id="PTHR11945:SF534">
    <property type="entry name" value="MYOCYTE-SPECIFIC ENHANCER FACTOR 2"/>
    <property type="match status" value="1"/>
</dbReference>
<evidence type="ECO:0000256" key="5">
    <source>
        <dbReference type="ARBA" id="ARBA00023015"/>
    </source>
</evidence>
<dbReference type="GO" id="GO:0030154">
    <property type="term" value="P:cell differentiation"/>
    <property type="evidence" value="ECO:0007669"/>
    <property type="project" value="UniProtKB-KW"/>
</dbReference>
<dbReference type="GO" id="GO:0005634">
    <property type="term" value="C:nucleus"/>
    <property type="evidence" value="ECO:0007669"/>
    <property type="project" value="UniProtKB-SubCell"/>
</dbReference>
<feature type="domain" description="MADS-box" evidence="11">
    <location>
        <begin position="1"/>
        <end position="61"/>
    </location>
</feature>
<evidence type="ECO:0000256" key="2">
    <source>
        <dbReference type="ARBA" id="ARBA00022473"/>
    </source>
</evidence>
<evidence type="ECO:0000313" key="12">
    <source>
        <dbReference type="Proteomes" id="UP000515154"/>
    </source>
</evidence>
<dbReference type="Gene3D" id="3.40.1810.10">
    <property type="entry name" value="Transcription factor, MADS-box"/>
    <property type="match status" value="1"/>
</dbReference>
<keyword evidence="8" id="KW-0804">Transcription</keyword>
<keyword evidence="12" id="KW-1185">Reference proteome</keyword>
<dbReference type="FunFam" id="3.40.1810.10:FF:000001">
    <property type="entry name" value="Myocyte-specific enhancer factor 2A homolog"/>
    <property type="match status" value="1"/>
</dbReference>
<organism evidence="12 13">
    <name type="scientific">Octopus sinensis</name>
    <name type="common">East Asian common octopus</name>
    <dbReference type="NCBI Taxonomy" id="2607531"/>
    <lineage>
        <taxon>Eukaryota</taxon>
        <taxon>Metazoa</taxon>
        <taxon>Spiralia</taxon>
        <taxon>Lophotrochozoa</taxon>
        <taxon>Mollusca</taxon>
        <taxon>Cephalopoda</taxon>
        <taxon>Coleoidea</taxon>
        <taxon>Octopodiformes</taxon>
        <taxon>Octopoda</taxon>
        <taxon>Incirrata</taxon>
        <taxon>Octopodidae</taxon>
        <taxon>Octopus</taxon>
    </lineage>
</organism>
<feature type="region of interest" description="Disordered" evidence="10">
    <location>
        <begin position="337"/>
        <end position="364"/>
    </location>
</feature>
<dbReference type="SUPFAM" id="SSF55455">
    <property type="entry name" value="SRF-like"/>
    <property type="match status" value="1"/>
</dbReference>
<accession>A0A6P7SBP2</accession>
<sequence>MGRKKIQISRIGDERNRQVTFTKRKFGLMKKAYELSVLCDCEIALIIFNSANKLFQYASTDMDKVLLKYTEYNEPHESRTNKDIIECTARRTFSSIDWPQALNKKEHKGCESPEPDHEQYMLGPRSEEKYGRINEEYARVMQQNSIRASMQQYPNVSMPVSVPLHNPGYMVQSPITSSLAQNSSISSTTGLLQPHGVGPSVSPRPNSTGGMVDLSTSAANSYQQRSSPSTSPGVLSNKVMTKQSPNSQQRQTHNLRVMIPNCRGDMMNSESQPRNTNVLGTSIGSMTNPGMPGSSYPSALPNSFQPNNHNQMYVDRTQGSPDYDFALNTDLSGMTNYNHWGSQGPQPPPGSLQSNMHINTGSGSMTNNNSALALNILNPGLTMHIKSEPISPPRESNTPSSQQLRPTSVNNQGHISPGHISHSNSSSPSSTQEYEQGPTGSKRSRIDGWAT</sequence>
<evidence type="ECO:0000256" key="10">
    <source>
        <dbReference type="SAM" id="MobiDB-lite"/>
    </source>
</evidence>
<dbReference type="RefSeq" id="XP_036358138.1">
    <property type="nucleotide sequence ID" value="XM_036502245.1"/>
</dbReference>
<feature type="compositionally biased region" description="Low complexity" evidence="10">
    <location>
        <begin position="413"/>
        <end position="430"/>
    </location>
</feature>
<keyword evidence="5" id="KW-0805">Transcription regulation</keyword>
<dbReference type="InterPro" id="IPR022102">
    <property type="entry name" value="HJURP_C"/>
</dbReference>
<evidence type="ECO:0000256" key="8">
    <source>
        <dbReference type="ARBA" id="ARBA00023163"/>
    </source>
</evidence>
<evidence type="ECO:0000256" key="9">
    <source>
        <dbReference type="ARBA" id="ARBA00023242"/>
    </source>
</evidence>
<evidence type="ECO:0000259" key="11">
    <source>
        <dbReference type="PROSITE" id="PS50066"/>
    </source>
</evidence>
<dbReference type="InterPro" id="IPR002100">
    <property type="entry name" value="TF_MADSbox"/>
</dbReference>
<dbReference type="Proteomes" id="UP000515154">
    <property type="component" value="Linkage group LG4"/>
</dbReference>
<keyword evidence="4" id="KW-0221">Differentiation</keyword>
<keyword evidence="2" id="KW-0217">Developmental protein</keyword>
<keyword evidence="3" id="KW-0597">Phosphoprotein</keyword>
<dbReference type="Pfam" id="PF12347">
    <property type="entry name" value="HJURP_C"/>
    <property type="match status" value="1"/>
</dbReference>
<dbReference type="GO" id="GO:0000981">
    <property type="term" value="F:DNA-binding transcription factor activity, RNA polymerase II-specific"/>
    <property type="evidence" value="ECO:0007669"/>
    <property type="project" value="TreeGrafter"/>
</dbReference>
<dbReference type="Pfam" id="PF00319">
    <property type="entry name" value="SRF-TF"/>
    <property type="match status" value="1"/>
</dbReference>
<feature type="compositionally biased region" description="Polar residues" evidence="10">
    <location>
        <begin position="431"/>
        <end position="441"/>
    </location>
</feature>
<feature type="region of interest" description="Disordered" evidence="10">
    <location>
        <begin position="186"/>
        <end position="251"/>
    </location>
</feature>
<dbReference type="GO" id="GO:0045944">
    <property type="term" value="P:positive regulation of transcription by RNA polymerase II"/>
    <property type="evidence" value="ECO:0007669"/>
    <property type="project" value="InterPro"/>
</dbReference>
<dbReference type="InterPro" id="IPR036879">
    <property type="entry name" value="TF_MADSbox_sf"/>
</dbReference>